<dbReference type="PANTHER" id="PTHR33446">
    <property type="entry name" value="PROTEIN TONB-RELATED"/>
    <property type="match status" value="1"/>
</dbReference>
<dbReference type="GO" id="GO:0098797">
    <property type="term" value="C:plasma membrane protein complex"/>
    <property type="evidence" value="ECO:0007669"/>
    <property type="project" value="TreeGrafter"/>
</dbReference>
<dbReference type="GO" id="GO:0031992">
    <property type="term" value="F:energy transducer activity"/>
    <property type="evidence" value="ECO:0007669"/>
    <property type="project" value="TreeGrafter"/>
</dbReference>
<feature type="domain" description="TonB C-terminal" evidence="11">
    <location>
        <begin position="202"/>
        <end position="290"/>
    </location>
</feature>
<dbReference type="InterPro" id="IPR006260">
    <property type="entry name" value="TonB/TolA_C"/>
</dbReference>
<dbReference type="SUPFAM" id="SSF74653">
    <property type="entry name" value="TolA/TonB C-terminal domain"/>
    <property type="match status" value="1"/>
</dbReference>
<sequence>MRRPAEWLVFGSLAVALHLGALAAYRQEPKDGATSTGDGGEAMVSLEAASATVIDMVAEWDRPPEVTVSAPPSMPAAPSAPPMTAEAPPMAAPPDMSTPDIASPALPVAPQAPPPEPLPEAVTAAPSFAPQASLRPVNRPARPTPQPARQAPPAPAPQQAAPRPAAPAQRAAGQGSGAAAGTAGTSPAPTASAAQVQSLMARWGGEIRSRIERRKSYPRAAGGASGTVQVAIRVGADGQLRGLGIAGSSGNAALDQAALTAVQRAGRFPAAPAGIGGGAHSFTLPMAFNR</sequence>
<keyword evidence="8" id="KW-1133">Transmembrane helix</keyword>
<keyword evidence="9" id="KW-0472">Membrane</keyword>
<evidence type="ECO:0000256" key="2">
    <source>
        <dbReference type="ARBA" id="ARBA00006555"/>
    </source>
</evidence>
<dbReference type="STRING" id="366533.SAMN05444339_102504"/>
<reference evidence="13" key="1">
    <citation type="submission" date="2016-11" db="EMBL/GenBank/DDBJ databases">
        <authorList>
            <person name="Varghese N."/>
            <person name="Submissions S."/>
        </authorList>
    </citation>
    <scope>NUCLEOTIDE SEQUENCE [LARGE SCALE GENOMIC DNA]</scope>
    <source>
        <strain evidence="13">DSM 29326</strain>
    </source>
</reference>
<dbReference type="PROSITE" id="PS52015">
    <property type="entry name" value="TONB_CTD"/>
    <property type="match status" value="1"/>
</dbReference>
<feature type="compositionally biased region" description="Pro residues" evidence="10">
    <location>
        <begin position="72"/>
        <end position="81"/>
    </location>
</feature>
<keyword evidence="13" id="KW-1185">Reference proteome</keyword>
<dbReference type="Pfam" id="PF13103">
    <property type="entry name" value="TonB_2"/>
    <property type="match status" value="1"/>
</dbReference>
<keyword evidence="6" id="KW-0812">Transmembrane</keyword>
<dbReference type="GO" id="GO:0015031">
    <property type="term" value="P:protein transport"/>
    <property type="evidence" value="ECO:0007669"/>
    <property type="project" value="UniProtKB-KW"/>
</dbReference>
<comment type="subcellular location">
    <subcellularLocation>
        <location evidence="1">Cell inner membrane</location>
        <topology evidence="1">Single-pass membrane protein</topology>
        <orientation evidence="1">Periplasmic side</orientation>
    </subcellularLocation>
</comment>
<dbReference type="Proteomes" id="UP000183987">
    <property type="component" value="Unassembled WGS sequence"/>
</dbReference>
<protein>
    <submittedName>
        <fullName evidence="12">Outer membrane transport energization protein TonB</fullName>
    </submittedName>
</protein>
<dbReference type="PANTHER" id="PTHR33446:SF2">
    <property type="entry name" value="PROTEIN TONB"/>
    <property type="match status" value="1"/>
</dbReference>
<evidence type="ECO:0000256" key="3">
    <source>
        <dbReference type="ARBA" id="ARBA00022448"/>
    </source>
</evidence>
<dbReference type="GO" id="GO:0055085">
    <property type="term" value="P:transmembrane transport"/>
    <property type="evidence" value="ECO:0007669"/>
    <property type="project" value="InterPro"/>
</dbReference>
<evidence type="ECO:0000256" key="7">
    <source>
        <dbReference type="ARBA" id="ARBA00022927"/>
    </source>
</evidence>
<keyword evidence="7" id="KW-0653">Protein transport</keyword>
<feature type="compositionally biased region" description="Low complexity" evidence="10">
    <location>
        <begin position="157"/>
        <end position="195"/>
    </location>
</feature>
<dbReference type="InterPro" id="IPR051045">
    <property type="entry name" value="TonB-dependent_transducer"/>
</dbReference>
<accession>A0A1M4XK63</accession>
<dbReference type="RefSeq" id="WP_072856612.1">
    <property type="nucleotide sequence ID" value="NZ_FQUE01000002.1"/>
</dbReference>
<evidence type="ECO:0000256" key="10">
    <source>
        <dbReference type="SAM" id="MobiDB-lite"/>
    </source>
</evidence>
<keyword evidence="5" id="KW-0997">Cell inner membrane</keyword>
<comment type="similarity">
    <text evidence="2">Belongs to the TonB family.</text>
</comment>
<name>A0A1M4XK63_LOKAT</name>
<evidence type="ECO:0000256" key="5">
    <source>
        <dbReference type="ARBA" id="ARBA00022519"/>
    </source>
</evidence>
<evidence type="ECO:0000256" key="4">
    <source>
        <dbReference type="ARBA" id="ARBA00022475"/>
    </source>
</evidence>
<dbReference type="OrthoDB" id="7722272at2"/>
<keyword evidence="4" id="KW-1003">Cell membrane</keyword>
<dbReference type="InterPro" id="IPR037682">
    <property type="entry name" value="TonB_C"/>
</dbReference>
<feature type="compositionally biased region" description="Pro residues" evidence="10">
    <location>
        <begin position="142"/>
        <end position="156"/>
    </location>
</feature>
<dbReference type="AlphaFoldDB" id="A0A1M4XK63"/>
<evidence type="ECO:0000256" key="8">
    <source>
        <dbReference type="ARBA" id="ARBA00022989"/>
    </source>
</evidence>
<organism evidence="12 13">
    <name type="scientific">Loktanella atrilutea</name>
    <dbReference type="NCBI Taxonomy" id="366533"/>
    <lineage>
        <taxon>Bacteria</taxon>
        <taxon>Pseudomonadati</taxon>
        <taxon>Pseudomonadota</taxon>
        <taxon>Alphaproteobacteria</taxon>
        <taxon>Rhodobacterales</taxon>
        <taxon>Roseobacteraceae</taxon>
        <taxon>Loktanella</taxon>
    </lineage>
</organism>
<evidence type="ECO:0000313" key="12">
    <source>
        <dbReference type="EMBL" id="SHE93602.1"/>
    </source>
</evidence>
<feature type="compositionally biased region" description="Low complexity" evidence="10">
    <location>
        <begin position="82"/>
        <end position="109"/>
    </location>
</feature>
<evidence type="ECO:0000256" key="6">
    <source>
        <dbReference type="ARBA" id="ARBA00022692"/>
    </source>
</evidence>
<evidence type="ECO:0000256" key="9">
    <source>
        <dbReference type="ARBA" id="ARBA00023136"/>
    </source>
</evidence>
<proteinExistence type="inferred from homology"/>
<gene>
    <name evidence="12" type="ORF">SAMN05444339_102504</name>
</gene>
<feature type="region of interest" description="Disordered" evidence="10">
    <location>
        <begin position="64"/>
        <end position="195"/>
    </location>
</feature>
<evidence type="ECO:0000259" key="11">
    <source>
        <dbReference type="PROSITE" id="PS52015"/>
    </source>
</evidence>
<keyword evidence="3" id="KW-0813">Transport</keyword>
<evidence type="ECO:0000313" key="13">
    <source>
        <dbReference type="Proteomes" id="UP000183987"/>
    </source>
</evidence>
<dbReference type="EMBL" id="FQUE01000002">
    <property type="protein sequence ID" value="SHE93602.1"/>
    <property type="molecule type" value="Genomic_DNA"/>
</dbReference>
<dbReference type="Gene3D" id="3.30.1150.10">
    <property type="match status" value="1"/>
</dbReference>
<dbReference type="NCBIfam" id="TIGR01352">
    <property type="entry name" value="tonB_Cterm"/>
    <property type="match status" value="1"/>
</dbReference>
<evidence type="ECO:0000256" key="1">
    <source>
        <dbReference type="ARBA" id="ARBA00004383"/>
    </source>
</evidence>